<dbReference type="GeneID" id="111134130"/>
<keyword evidence="2" id="KW-0645">Protease</keyword>
<sequence>MTSIMGGNFPVQNSRKKLKVFECEAIVGAIIKYQHWTIVIVEPKTLIIHYYNTLQERRIQIRDVERYWSLYMGERMIKYHEVNQMKWRVETQEHSRQRDGFNCGVYCLFFAERYFTKEPITAITDEELEAMRLKVATNLMMFKVYLTDHCPARGFCVRNQHEEVSCKQCFRRFHTKTFCLGG</sequence>
<reference evidence="6" key="1">
    <citation type="submission" date="2025-08" db="UniProtKB">
        <authorList>
            <consortium name="RefSeq"/>
        </authorList>
    </citation>
    <scope>IDENTIFICATION</scope>
    <source>
        <tissue evidence="6">Whole sample</tissue>
    </source>
</reference>
<organism evidence="5 6">
    <name type="scientific">Crassostrea virginica</name>
    <name type="common">Eastern oyster</name>
    <dbReference type="NCBI Taxonomy" id="6565"/>
    <lineage>
        <taxon>Eukaryota</taxon>
        <taxon>Metazoa</taxon>
        <taxon>Spiralia</taxon>
        <taxon>Lophotrochozoa</taxon>
        <taxon>Mollusca</taxon>
        <taxon>Bivalvia</taxon>
        <taxon>Autobranchia</taxon>
        <taxon>Pteriomorphia</taxon>
        <taxon>Ostreida</taxon>
        <taxon>Ostreoidea</taxon>
        <taxon>Ostreidae</taxon>
        <taxon>Crassostrea</taxon>
    </lineage>
</organism>
<dbReference type="Proteomes" id="UP000694844">
    <property type="component" value="Chromosome 5"/>
</dbReference>
<dbReference type="OrthoDB" id="6155416at2759"/>
<dbReference type="AlphaFoldDB" id="A0A8B8EEY7"/>
<evidence type="ECO:0000256" key="3">
    <source>
        <dbReference type="ARBA" id="ARBA00022801"/>
    </source>
</evidence>
<dbReference type="RefSeq" id="XP_022338660.1">
    <property type="nucleotide sequence ID" value="XM_022482952.1"/>
</dbReference>
<name>A0A8B8EEY7_CRAVI</name>
<evidence type="ECO:0000256" key="1">
    <source>
        <dbReference type="ARBA" id="ARBA00005234"/>
    </source>
</evidence>
<evidence type="ECO:0000313" key="5">
    <source>
        <dbReference type="Proteomes" id="UP000694844"/>
    </source>
</evidence>
<evidence type="ECO:0000259" key="4">
    <source>
        <dbReference type="PROSITE" id="PS50600"/>
    </source>
</evidence>
<dbReference type="InterPro" id="IPR038765">
    <property type="entry name" value="Papain-like_cys_pep_sf"/>
</dbReference>
<dbReference type="PROSITE" id="PS50600">
    <property type="entry name" value="ULP_PROTEASE"/>
    <property type="match status" value="1"/>
</dbReference>
<evidence type="ECO:0000256" key="2">
    <source>
        <dbReference type="ARBA" id="ARBA00022670"/>
    </source>
</evidence>
<dbReference type="SUPFAM" id="SSF54001">
    <property type="entry name" value="Cysteine proteinases"/>
    <property type="match status" value="1"/>
</dbReference>
<evidence type="ECO:0000313" key="6">
    <source>
        <dbReference type="RefSeq" id="XP_022338660.1"/>
    </source>
</evidence>
<dbReference type="GO" id="GO:0008234">
    <property type="term" value="F:cysteine-type peptidase activity"/>
    <property type="evidence" value="ECO:0007669"/>
    <property type="project" value="InterPro"/>
</dbReference>
<dbReference type="GO" id="GO:0006508">
    <property type="term" value="P:proteolysis"/>
    <property type="evidence" value="ECO:0007669"/>
    <property type="project" value="UniProtKB-KW"/>
</dbReference>
<comment type="similarity">
    <text evidence="1">Belongs to the peptidase C48 family.</text>
</comment>
<protein>
    <submittedName>
        <fullName evidence="6">Uncharacterized protein LOC111134130</fullName>
    </submittedName>
</protein>
<dbReference type="Gene3D" id="3.40.395.10">
    <property type="entry name" value="Adenoviral Proteinase, Chain A"/>
    <property type="match status" value="1"/>
</dbReference>
<keyword evidence="5" id="KW-1185">Reference proteome</keyword>
<gene>
    <name evidence="6" type="primary">LOC111134130</name>
</gene>
<accession>A0A8B8EEY7</accession>
<feature type="domain" description="Ubiquitin-like protease family profile" evidence="4">
    <location>
        <begin position="1"/>
        <end position="114"/>
    </location>
</feature>
<keyword evidence="3" id="KW-0378">Hydrolase</keyword>
<dbReference type="InterPro" id="IPR003653">
    <property type="entry name" value="Peptidase_C48_C"/>
</dbReference>
<dbReference type="KEGG" id="cvn:111134130"/>
<dbReference type="Pfam" id="PF02902">
    <property type="entry name" value="Peptidase_C48"/>
    <property type="match status" value="1"/>
</dbReference>
<proteinExistence type="inferred from homology"/>